<keyword evidence="2" id="KW-1185">Reference proteome</keyword>
<evidence type="ECO:0000313" key="2">
    <source>
        <dbReference type="Proteomes" id="UP001246244"/>
    </source>
</evidence>
<accession>A0ABU2D0C6</accession>
<reference evidence="2" key="1">
    <citation type="submission" date="2023-07" db="EMBL/GenBank/DDBJ databases">
        <title>Whole-genome sequencing of a new Methanosarcina sp. Z-7115.</title>
        <authorList>
            <person name="Zhilina T.N."/>
            <person name="Merkel A.Y."/>
        </authorList>
    </citation>
    <scope>NUCLEOTIDE SEQUENCE [LARGE SCALE GENOMIC DNA]</scope>
    <source>
        <strain evidence="2">Z-7115</strain>
    </source>
</reference>
<dbReference type="Proteomes" id="UP001246244">
    <property type="component" value="Unassembled WGS sequence"/>
</dbReference>
<comment type="caution">
    <text evidence="1">The sequence shown here is derived from an EMBL/GenBank/DDBJ whole genome shotgun (WGS) entry which is preliminary data.</text>
</comment>
<gene>
    <name evidence="1" type="ORF">RG963_06480</name>
</gene>
<name>A0ABU2D0C6_9EURY</name>
<sequence length="278" mass="32093">MKVILDGGNLDNGKIPIFLSYAKPFNQNQEIFINNVKSHLKENDFDPLTLGETYVGISDPMVNIKDMMNVCYGLLSIAFRRAYIKSGTRKPGTELTNQEETDISNKWITSPYCHIEPAMAFQIDMPILIFRQTGVIDDGILEKGAIPSHMPVFDLDTPNDEYFNSLEWTKLMEDWKALVLTYKTKKQFAANDIIKQIISYSICEGNKISPDQLYDMFNSTIDPYKRHWSGQRSNDPDHFCRQLGSYLKVDEADIQTRYKKTGRFLIKDYITICSEFFK</sequence>
<organism evidence="1 2">
    <name type="scientific">Methanosarcina baikalica</name>
    <dbReference type="NCBI Taxonomy" id="3073890"/>
    <lineage>
        <taxon>Archaea</taxon>
        <taxon>Methanobacteriati</taxon>
        <taxon>Methanobacteriota</taxon>
        <taxon>Stenosarchaea group</taxon>
        <taxon>Methanomicrobia</taxon>
        <taxon>Methanosarcinales</taxon>
        <taxon>Methanosarcinaceae</taxon>
        <taxon>Methanosarcina</taxon>
    </lineage>
</organism>
<protein>
    <submittedName>
        <fullName evidence="1">Uncharacterized protein</fullName>
    </submittedName>
</protein>
<dbReference type="RefSeq" id="WP_310575462.1">
    <property type="nucleotide sequence ID" value="NZ_JAVKPK010000020.1"/>
</dbReference>
<proteinExistence type="predicted"/>
<evidence type="ECO:0000313" key="1">
    <source>
        <dbReference type="EMBL" id="MDR7665435.1"/>
    </source>
</evidence>
<dbReference type="EMBL" id="JAVKPK010000020">
    <property type="protein sequence ID" value="MDR7665435.1"/>
    <property type="molecule type" value="Genomic_DNA"/>
</dbReference>